<feature type="transmembrane region" description="Helical" evidence="6">
    <location>
        <begin position="159"/>
        <end position="178"/>
    </location>
</feature>
<evidence type="ECO:0000256" key="1">
    <source>
        <dbReference type="ARBA" id="ARBA00004651"/>
    </source>
</evidence>
<keyword evidence="5 6" id="KW-0472">Membrane</keyword>
<organism evidence="7 8">
    <name type="scientific">Azonexus hydrophilus</name>
    <dbReference type="NCBI Taxonomy" id="418702"/>
    <lineage>
        <taxon>Bacteria</taxon>
        <taxon>Pseudomonadati</taxon>
        <taxon>Pseudomonadota</taxon>
        <taxon>Betaproteobacteria</taxon>
        <taxon>Rhodocyclales</taxon>
        <taxon>Azonexaceae</taxon>
        <taxon>Azonexus</taxon>
    </lineage>
</organism>
<keyword evidence="2" id="KW-1003">Cell membrane</keyword>
<keyword evidence="4 6" id="KW-1133">Transmembrane helix</keyword>
<dbReference type="PANTHER" id="PTHR30250">
    <property type="entry name" value="PST FAMILY PREDICTED COLANIC ACID TRANSPORTER"/>
    <property type="match status" value="1"/>
</dbReference>
<gene>
    <name evidence="7" type="ORF">BJN45_08235</name>
</gene>
<feature type="transmembrane region" description="Helical" evidence="6">
    <location>
        <begin position="61"/>
        <end position="84"/>
    </location>
</feature>
<evidence type="ECO:0000256" key="2">
    <source>
        <dbReference type="ARBA" id="ARBA00022475"/>
    </source>
</evidence>
<feature type="transmembrane region" description="Helical" evidence="6">
    <location>
        <begin position="363"/>
        <end position="383"/>
    </location>
</feature>
<feature type="transmembrane region" description="Helical" evidence="6">
    <location>
        <begin position="272"/>
        <end position="290"/>
    </location>
</feature>
<evidence type="ECO:0000256" key="6">
    <source>
        <dbReference type="SAM" id="Phobius"/>
    </source>
</evidence>
<accession>A0A1R1I8Y2</accession>
<dbReference type="InterPro" id="IPR050833">
    <property type="entry name" value="Poly_Biosynth_Transport"/>
</dbReference>
<feature type="transmembrane region" description="Helical" evidence="6">
    <location>
        <begin position="338"/>
        <end position="357"/>
    </location>
</feature>
<dbReference type="PANTHER" id="PTHR30250:SF11">
    <property type="entry name" value="O-ANTIGEN TRANSPORTER-RELATED"/>
    <property type="match status" value="1"/>
</dbReference>
<dbReference type="EMBL" id="MTHD01000002">
    <property type="protein sequence ID" value="OMG55125.1"/>
    <property type="molecule type" value="Genomic_DNA"/>
</dbReference>
<evidence type="ECO:0000256" key="3">
    <source>
        <dbReference type="ARBA" id="ARBA00022692"/>
    </source>
</evidence>
<evidence type="ECO:0000313" key="8">
    <source>
        <dbReference type="Proteomes" id="UP000187526"/>
    </source>
</evidence>
<protein>
    <recommendedName>
        <fullName evidence="9">Polysaccharide biosynthesis protein C-terminal domain-containing protein</fullName>
    </recommendedName>
</protein>
<reference evidence="7 8" key="1">
    <citation type="submission" date="2016-10" db="EMBL/GenBank/DDBJ databases">
        <title>Alkaliphiles isolated from bioreactors.</title>
        <authorList>
            <person name="Salah Z."/>
            <person name="Rout S.P."/>
            <person name="Humphreys P.N."/>
        </authorList>
    </citation>
    <scope>NUCLEOTIDE SEQUENCE [LARGE SCALE GENOMIC DNA]</scope>
    <source>
        <strain evidence="7 8">ZS02</strain>
    </source>
</reference>
<comment type="subcellular location">
    <subcellularLocation>
        <location evidence="1">Cell membrane</location>
        <topology evidence="1">Multi-pass membrane protein</topology>
    </subcellularLocation>
</comment>
<feature type="transmembrane region" description="Helical" evidence="6">
    <location>
        <begin position="310"/>
        <end position="331"/>
    </location>
</feature>
<keyword evidence="8" id="KW-1185">Reference proteome</keyword>
<proteinExistence type="predicted"/>
<evidence type="ECO:0000313" key="7">
    <source>
        <dbReference type="EMBL" id="OMG55125.1"/>
    </source>
</evidence>
<evidence type="ECO:0000256" key="4">
    <source>
        <dbReference type="ARBA" id="ARBA00022989"/>
    </source>
</evidence>
<dbReference type="STRING" id="418702.BJN45_08235"/>
<comment type="caution">
    <text evidence="7">The sequence shown here is derived from an EMBL/GenBank/DDBJ whole genome shotgun (WGS) entry which is preliminary data.</text>
</comment>
<dbReference type="Pfam" id="PF13440">
    <property type="entry name" value="Polysacc_synt_3"/>
    <property type="match status" value="1"/>
</dbReference>
<keyword evidence="3 6" id="KW-0812">Transmembrane</keyword>
<feature type="transmembrane region" description="Helical" evidence="6">
    <location>
        <begin position="133"/>
        <end position="153"/>
    </location>
</feature>
<evidence type="ECO:0008006" key="9">
    <source>
        <dbReference type="Google" id="ProtNLM"/>
    </source>
</evidence>
<dbReference type="GO" id="GO:0005886">
    <property type="term" value="C:plasma membrane"/>
    <property type="evidence" value="ECO:0007669"/>
    <property type="project" value="UniProtKB-SubCell"/>
</dbReference>
<sequence>MYFQVFIQAAYLIVLSRALGPVEFGVFSSVAAISIIISTFVGIGCDQLLIRNYVEGKSSVLDGYGTGLGSIASTFPIALLIGFISCSILNVKLEPIYIGMVLISDLLFTKIVFLSSSCYWAINHPVGKIKINLIATSTKMAFLLGAFFLLGDFGVKEWIPLYFISILIGSLVSIGLVISEFGRPKVKFSWMSIKSGVAFCLEISSLAVFKDIDKPLVVKFLGPEIGGIYTAGFRVVDAATTPIRGLLNAVYTKYFKAGDINKEDLVFLKSMYMINIIAAFVIGLGIYLFSPVVENIFGDRYHGIDEIVKAFALFPFFLAVMAVSADGLRLVGLHNGRVLILIVSAAVFPILLSGFLINHDVHYAIWIRYGIQFIACVISIYIISKHFRLNKIR</sequence>
<evidence type="ECO:0000256" key="5">
    <source>
        <dbReference type="ARBA" id="ARBA00023136"/>
    </source>
</evidence>
<dbReference type="Proteomes" id="UP000187526">
    <property type="component" value="Unassembled WGS sequence"/>
</dbReference>
<feature type="transmembrane region" description="Helical" evidence="6">
    <location>
        <begin position="28"/>
        <end position="49"/>
    </location>
</feature>
<feature type="transmembrane region" description="Helical" evidence="6">
    <location>
        <begin position="96"/>
        <end position="121"/>
    </location>
</feature>
<dbReference type="AlphaFoldDB" id="A0A1R1I8Y2"/>
<name>A0A1R1I8Y2_9RHOO</name>